<organism evidence="1 2">
    <name type="scientific">Bradyrhizobium zhengyangense</name>
    <dbReference type="NCBI Taxonomy" id="2911009"/>
    <lineage>
        <taxon>Bacteria</taxon>
        <taxon>Pseudomonadati</taxon>
        <taxon>Pseudomonadota</taxon>
        <taxon>Alphaproteobacteria</taxon>
        <taxon>Hyphomicrobiales</taxon>
        <taxon>Nitrobacteraceae</taxon>
        <taxon>Bradyrhizobium</taxon>
    </lineage>
</organism>
<dbReference type="Proteomes" id="UP001139012">
    <property type="component" value="Unassembled WGS sequence"/>
</dbReference>
<evidence type="ECO:0000313" key="2">
    <source>
        <dbReference type="Proteomes" id="UP001139012"/>
    </source>
</evidence>
<dbReference type="EMBL" id="JAKLUA010000001">
    <property type="protein sequence ID" value="MCG2665640.1"/>
    <property type="molecule type" value="Genomic_DNA"/>
</dbReference>
<comment type="caution">
    <text evidence="1">The sequence shown here is derived from an EMBL/GenBank/DDBJ whole genome shotgun (WGS) entry which is preliminary data.</text>
</comment>
<gene>
    <name evidence="1" type="ORF">L6637_01680</name>
</gene>
<protein>
    <recommendedName>
        <fullName evidence="3">MFS transporter</fullName>
    </recommendedName>
</protein>
<proteinExistence type="predicted"/>
<keyword evidence="2" id="KW-1185">Reference proteome</keyword>
<evidence type="ECO:0008006" key="3">
    <source>
        <dbReference type="Google" id="ProtNLM"/>
    </source>
</evidence>
<reference evidence="1" key="1">
    <citation type="submission" date="2022-01" db="EMBL/GenBank/DDBJ databases">
        <title>Genome sequnece data of strain Bradyrhizobium sp. nov.</title>
        <authorList>
            <person name="Zhang J."/>
        </authorList>
    </citation>
    <scope>NUCLEOTIDE SEQUENCE</scope>
    <source>
        <strain evidence="1">WYCCWR 12774</strain>
    </source>
</reference>
<dbReference type="RefSeq" id="WP_237870041.1">
    <property type="nucleotide sequence ID" value="NZ_JAKLUA010000001.1"/>
</dbReference>
<name>A0ABS9LF51_9BRAD</name>
<accession>A0ABS9LF51</accession>
<evidence type="ECO:0000313" key="1">
    <source>
        <dbReference type="EMBL" id="MCG2665640.1"/>
    </source>
</evidence>
<sequence>MNMSMISLAEMPAAIQTRSNDYSFKAIVVFCCLGLIASFSLMAQGVDLSAGLM</sequence>